<sequence length="81" mass="9491">MGDPQKYPATYKRYTRAFELRNHLRTHVDERPFACTVCGKAFTRGSDRKSHEKLHSGEKRFVCIGDLKRGGQWGYGRRFAR</sequence>
<keyword evidence="3" id="KW-0677">Repeat</keyword>
<dbReference type="PROSITE" id="PS50157">
    <property type="entry name" value="ZINC_FINGER_C2H2_2"/>
    <property type="match status" value="1"/>
</dbReference>
<dbReference type="InterPro" id="IPR050527">
    <property type="entry name" value="Snail/Krueppel_Znf"/>
</dbReference>
<dbReference type="InterPro" id="IPR036236">
    <property type="entry name" value="Znf_C2H2_sf"/>
</dbReference>
<dbReference type="SUPFAM" id="SSF57667">
    <property type="entry name" value="beta-beta-alpha zinc fingers"/>
    <property type="match status" value="1"/>
</dbReference>
<dbReference type="FunFam" id="3.30.160.60:FF:000181">
    <property type="entry name" value="C2H2 type zinc finger protein"/>
    <property type="match status" value="1"/>
</dbReference>
<evidence type="ECO:0000256" key="7">
    <source>
        <dbReference type="ARBA" id="ARBA00023163"/>
    </source>
</evidence>
<keyword evidence="2" id="KW-0479">Metal-binding</keyword>
<evidence type="ECO:0000256" key="6">
    <source>
        <dbReference type="ARBA" id="ARBA00023015"/>
    </source>
</evidence>
<accession>A0AAD9LYS7</accession>
<dbReference type="AlphaFoldDB" id="A0AAD9LYS7"/>
<dbReference type="Gene3D" id="3.30.160.60">
    <property type="entry name" value="Classic Zinc Finger"/>
    <property type="match status" value="1"/>
</dbReference>
<protein>
    <recommendedName>
        <fullName evidence="10">C2H2-type domain-containing protein</fullName>
    </recommendedName>
</protein>
<dbReference type="InterPro" id="IPR013087">
    <property type="entry name" value="Znf_C2H2_type"/>
</dbReference>
<keyword evidence="6" id="KW-0805">Transcription regulation</keyword>
<reference evidence="11" key="1">
    <citation type="submission" date="2021-06" db="EMBL/GenBank/DDBJ databases">
        <title>Comparative genomics, transcriptomics and evolutionary studies reveal genomic signatures of adaptation to plant cell wall in hemibiotrophic fungi.</title>
        <authorList>
            <consortium name="DOE Joint Genome Institute"/>
            <person name="Baroncelli R."/>
            <person name="Diaz J.F."/>
            <person name="Benocci T."/>
            <person name="Peng M."/>
            <person name="Battaglia E."/>
            <person name="Haridas S."/>
            <person name="Andreopoulos W."/>
            <person name="Labutti K."/>
            <person name="Pangilinan J."/>
            <person name="Floch G.L."/>
            <person name="Makela M.R."/>
            <person name="Henrissat B."/>
            <person name="Grigoriev I.V."/>
            <person name="Crouch J.A."/>
            <person name="De Vries R.P."/>
            <person name="Sukno S.A."/>
            <person name="Thon M.R."/>
        </authorList>
    </citation>
    <scope>NUCLEOTIDE SEQUENCE</scope>
    <source>
        <strain evidence="11">MAFF235873</strain>
    </source>
</reference>
<evidence type="ECO:0000256" key="9">
    <source>
        <dbReference type="PROSITE-ProRule" id="PRU00042"/>
    </source>
</evidence>
<evidence type="ECO:0000256" key="1">
    <source>
        <dbReference type="ARBA" id="ARBA00004123"/>
    </source>
</evidence>
<proteinExistence type="predicted"/>
<dbReference type="EMBL" id="MU843007">
    <property type="protein sequence ID" value="KAK2023250.1"/>
    <property type="molecule type" value="Genomic_DNA"/>
</dbReference>
<evidence type="ECO:0000259" key="10">
    <source>
        <dbReference type="PROSITE" id="PS50157"/>
    </source>
</evidence>
<dbReference type="PANTHER" id="PTHR24388">
    <property type="entry name" value="ZINC FINGER PROTEIN"/>
    <property type="match status" value="1"/>
</dbReference>
<dbReference type="Proteomes" id="UP001232148">
    <property type="component" value="Unassembled WGS sequence"/>
</dbReference>
<dbReference type="GO" id="GO:0000978">
    <property type="term" value="F:RNA polymerase II cis-regulatory region sequence-specific DNA binding"/>
    <property type="evidence" value="ECO:0007669"/>
    <property type="project" value="TreeGrafter"/>
</dbReference>
<keyword evidence="7" id="KW-0804">Transcription</keyword>
<gene>
    <name evidence="11" type="ORF">LX32DRAFT_601161</name>
</gene>
<dbReference type="Pfam" id="PF00096">
    <property type="entry name" value="zf-C2H2"/>
    <property type="match status" value="1"/>
</dbReference>
<evidence type="ECO:0000256" key="8">
    <source>
        <dbReference type="ARBA" id="ARBA00023242"/>
    </source>
</evidence>
<dbReference type="GO" id="GO:0071248">
    <property type="term" value="P:cellular response to metal ion"/>
    <property type="evidence" value="ECO:0007669"/>
    <property type="project" value="UniProtKB-ARBA"/>
</dbReference>
<dbReference type="GO" id="GO:0008270">
    <property type="term" value="F:zinc ion binding"/>
    <property type="evidence" value="ECO:0007669"/>
    <property type="project" value="UniProtKB-KW"/>
</dbReference>
<dbReference type="GO" id="GO:0005634">
    <property type="term" value="C:nucleus"/>
    <property type="evidence" value="ECO:0007669"/>
    <property type="project" value="UniProtKB-SubCell"/>
</dbReference>
<name>A0AAD9LYS7_9PEZI</name>
<comment type="subcellular location">
    <subcellularLocation>
        <location evidence="1">Nucleus</location>
    </subcellularLocation>
</comment>
<dbReference type="PROSITE" id="PS00028">
    <property type="entry name" value="ZINC_FINGER_C2H2_1"/>
    <property type="match status" value="1"/>
</dbReference>
<dbReference type="PANTHER" id="PTHR24388:SF54">
    <property type="entry name" value="PROTEIN ESCARGOT"/>
    <property type="match status" value="1"/>
</dbReference>
<evidence type="ECO:0000256" key="2">
    <source>
        <dbReference type="ARBA" id="ARBA00022723"/>
    </source>
</evidence>
<keyword evidence="4 9" id="KW-0863">Zinc-finger</keyword>
<keyword evidence="8" id="KW-0539">Nucleus</keyword>
<evidence type="ECO:0000256" key="3">
    <source>
        <dbReference type="ARBA" id="ARBA00022737"/>
    </source>
</evidence>
<feature type="domain" description="C2H2-type" evidence="10">
    <location>
        <begin position="33"/>
        <end position="60"/>
    </location>
</feature>
<organism evidence="11 12">
    <name type="scientific">Colletotrichum zoysiae</name>
    <dbReference type="NCBI Taxonomy" id="1216348"/>
    <lineage>
        <taxon>Eukaryota</taxon>
        <taxon>Fungi</taxon>
        <taxon>Dikarya</taxon>
        <taxon>Ascomycota</taxon>
        <taxon>Pezizomycotina</taxon>
        <taxon>Sordariomycetes</taxon>
        <taxon>Hypocreomycetidae</taxon>
        <taxon>Glomerellales</taxon>
        <taxon>Glomerellaceae</taxon>
        <taxon>Colletotrichum</taxon>
        <taxon>Colletotrichum graminicola species complex</taxon>
    </lineage>
</organism>
<dbReference type="GO" id="GO:0000981">
    <property type="term" value="F:DNA-binding transcription factor activity, RNA polymerase II-specific"/>
    <property type="evidence" value="ECO:0007669"/>
    <property type="project" value="TreeGrafter"/>
</dbReference>
<keyword evidence="12" id="KW-1185">Reference proteome</keyword>
<comment type="caution">
    <text evidence="11">The sequence shown here is derived from an EMBL/GenBank/DDBJ whole genome shotgun (WGS) entry which is preliminary data.</text>
</comment>
<evidence type="ECO:0000313" key="12">
    <source>
        <dbReference type="Proteomes" id="UP001232148"/>
    </source>
</evidence>
<evidence type="ECO:0000313" key="11">
    <source>
        <dbReference type="EMBL" id="KAK2023250.1"/>
    </source>
</evidence>
<keyword evidence="5" id="KW-0862">Zinc</keyword>
<evidence type="ECO:0000256" key="4">
    <source>
        <dbReference type="ARBA" id="ARBA00022771"/>
    </source>
</evidence>
<evidence type="ECO:0000256" key="5">
    <source>
        <dbReference type="ARBA" id="ARBA00022833"/>
    </source>
</evidence>